<evidence type="ECO:0000313" key="3">
    <source>
        <dbReference type="EMBL" id="MBW46534.1"/>
    </source>
</evidence>
<feature type="chain" id="PRO_5014727454" evidence="2">
    <location>
        <begin position="20"/>
        <end position="288"/>
    </location>
</feature>
<protein>
    <submittedName>
        <fullName evidence="3">Putative secreted protein</fullName>
    </submittedName>
</protein>
<feature type="region of interest" description="Disordered" evidence="1">
    <location>
        <begin position="33"/>
        <end position="71"/>
    </location>
</feature>
<name>A0A2M4B0G2_9DIPT</name>
<accession>A0A2M4B0G2</accession>
<feature type="compositionally biased region" description="Basic residues" evidence="1">
    <location>
        <begin position="117"/>
        <end position="133"/>
    </location>
</feature>
<feature type="compositionally biased region" description="Low complexity" evidence="1">
    <location>
        <begin position="35"/>
        <end position="45"/>
    </location>
</feature>
<proteinExistence type="predicted"/>
<dbReference type="EMBL" id="GGFK01013213">
    <property type="protein sequence ID" value="MBW46534.1"/>
    <property type="molecule type" value="Transcribed_RNA"/>
</dbReference>
<evidence type="ECO:0000256" key="2">
    <source>
        <dbReference type="SAM" id="SignalP"/>
    </source>
</evidence>
<sequence>MMLGFPSVLLARWPSLSLSLSLPFRNWINLPGFTSSPSSRSSRSSRSCRRAVTTGLLGGRGHTEGTAGRVGDHHILDRGHLGLEPGQLRLQMDVLLGLLADDDRGRNGGDLTGGGGRGHHRRRNRTTRTGHRRSIAGHRRTGQRYHHLLFRLRWPLVGRDAGVALIRRTITIVPGGRRRPQTDRFLLDVLQRQQRRCRVLIPEMRLMPQLHRKAVGVLVDLPITPIRFLLTTGRTAGAGGRGARWTGTADTGRRSAIVRRWSTPTQIQHIGRQRERRVRGQFAGRARR</sequence>
<keyword evidence="2" id="KW-0732">Signal</keyword>
<organism evidence="3">
    <name type="scientific">Anopheles triannulatus</name>
    <dbReference type="NCBI Taxonomy" id="58253"/>
    <lineage>
        <taxon>Eukaryota</taxon>
        <taxon>Metazoa</taxon>
        <taxon>Ecdysozoa</taxon>
        <taxon>Arthropoda</taxon>
        <taxon>Hexapoda</taxon>
        <taxon>Insecta</taxon>
        <taxon>Pterygota</taxon>
        <taxon>Neoptera</taxon>
        <taxon>Endopterygota</taxon>
        <taxon>Diptera</taxon>
        <taxon>Nematocera</taxon>
        <taxon>Culicoidea</taxon>
        <taxon>Culicidae</taxon>
        <taxon>Anophelinae</taxon>
        <taxon>Anopheles</taxon>
    </lineage>
</organism>
<reference evidence="3" key="1">
    <citation type="submission" date="2018-01" db="EMBL/GenBank/DDBJ databases">
        <title>An insight into the sialome of Amazonian anophelines.</title>
        <authorList>
            <person name="Ribeiro J.M."/>
            <person name="Scarpassa V."/>
            <person name="Calvo E."/>
        </authorList>
    </citation>
    <scope>NUCLEOTIDE SEQUENCE</scope>
    <source>
        <tissue evidence="3">Salivary glands</tissue>
    </source>
</reference>
<dbReference type="AlphaFoldDB" id="A0A2M4B0G2"/>
<feature type="region of interest" description="Disordered" evidence="1">
    <location>
        <begin position="106"/>
        <end position="133"/>
    </location>
</feature>
<feature type="signal peptide" evidence="2">
    <location>
        <begin position="1"/>
        <end position="19"/>
    </location>
</feature>
<evidence type="ECO:0000256" key="1">
    <source>
        <dbReference type="SAM" id="MobiDB-lite"/>
    </source>
</evidence>